<keyword evidence="4" id="KW-1185">Reference proteome</keyword>
<accession>A0A7W5Z817</accession>
<proteinExistence type="predicted"/>
<keyword evidence="2" id="KW-0472">Membrane</keyword>
<dbReference type="RefSeq" id="WP_183754735.1">
    <property type="nucleotide sequence ID" value="NZ_JACICC010000016.1"/>
</dbReference>
<evidence type="ECO:0000256" key="1">
    <source>
        <dbReference type="SAM" id="MobiDB-lite"/>
    </source>
</evidence>
<name>A0A7W5Z817_9HYPH</name>
<keyword evidence="2" id="KW-0812">Transmembrane</keyword>
<keyword evidence="2" id="KW-1133">Transmembrane helix</keyword>
<dbReference type="AlphaFoldDB" id="A0A7W5Z817"/>
<dbReference type="EMBL" id="JACICC010000016">
    <property type="protein sequence ID" value="MBB3811359.1"/>
    <property type="molecule type" value="Genomic_DNA"/>
</dbReference>
<sequence length="50" mass="5303">MTSAKVQRSISAARTETASSDRSVVWLLVLMLVLVFLPVAGVSLTALLSN</sequence>
<feature type="transmembrane region" description="Helical" evidence="2">
    <location>
        <begin position="24"/>
        <end position="48"/>
    </location>
</feature>
<feature type="region of interest" description="Disordered" evidence="1">
    <location>
        <begin position="1"/>
        <end position="20"/>
    </location>
</feature>
<evidence type="ECO:0000256" key="2">
    <source>
        <dbReference type="SAM" id="Phobius"/>
    </source>
</evidence>
<gene>
    <name evidence="3" type="ORF">FHS81_003473</name>
</gene>
<evidence type="ECO:0000313" key="3">
    <source>
        <dbReference type="EMBL" id="MBB3811359.1"/>
    </source>
</evidence>
<comment type="caution">
    <text evidence="3">The sequence shown here is derived from an EMBL/GenBank/DDBJ whole genome shotgun (WGS) entry which is preliminary data.</text>
</comment>
<reference evidence="3 4" key="1">
    <citation type="submission" date="2020-08" db="EMBL/GenBank/DDBJ databases">
        <title>Genomic Encyclopedia of Type Strains, Phase IV (KMG-IV): sequencing the most valuable type-strain genomes for metagenomic binning, comparative biology and taxonomic classification.</title>
        <authorList>
            <person name="Goeker M."/>
        </authorList>
    </citation>
    <scope>NUCLEOTIDE SEQUENCE [LARGE SCALE GENOMIC DNA]</scope>
    <source>
        <strain evidence="3 4">DSM 28760</strain>
    </source>
</reference>
<dbReference type="Proteomes" id="UP000537592">
    <property type="component" value="Unassembled WGS sequence"/>
</dbReference>
<evidence type="ECO:0000313" key="4">
    <source>
        <dbReference type="Proteomes" id="UP000537592"/>
    </source>
</evidence>
<organism evidence="3 4">
    <name type="scientific">Pseudochelatococcus contaminans</name>
    <dbReference type="NCBI Taxonomy" id="1538103"/>
    <lineage>
        <taxon>Bacteria</taxon>
        <taxon>Pseudomonadati</taxon>
        <taxon>Pseudomonadota</taxon>
        <taxon>Alphaproteobacteria</taxon>
        <taxon>Hyphomicrobiales</taxon>
        <taxon>Chelatococcaceae</taxon>
        <taxon>Pseudochelatococcus</taxon>
    </lineage>
</organism>
<protein>
    <submittedName>
        <fullName evidence="3">Heme/copper-type cytochrome/quinol oxidase subunit 2</fullName>
    </submittedName>
</protein>